<accession>A0A6I6GL13</accession>
<dbReference type="InterPro" id="IPR006175">
    <property type="entry name" value="YjgF/YER057c/UK114"/>
</dbReference>
<dbReference type="InterPro" id="IPR035959">
    <property type="entry name" value="RutC-like_sf"/>
</dbReference>
<dbReference type="EMBL" id="CP046566">
    <property type="protein sequence ID" value="QGW28328.1"/>
    <property type="molecule type" value="Genomic_DNA"/>
</dbReference>
<proteinExistence type="predicted"/>
<evidence type="ECO:0000313" key="1">
    <source>
        <dbReference type="EMBL" id="QGW28328.1"/>
    </source>
</evidence>
<protein>
    <submittedName>
        <fullName evidence="1">RidA family protein</fullName>
    </submittedName>
</protein>
<dbReference type="Gene3D" id="3.30.1330.40">
    <property type="entry name" value="RutC-like"/>
    <property type="match status" value="1"/>
</dbReference>
<dbReference type="Pfam" id="PF01042">
    <property type="entry name" value="Ribonuc_L-PSP"/>
    <property type="match status" value="1"/>
</dbReference>
<dbReference type="AlphaFoldDB" id="A0A6I6GL13"/>
<keyword evidence="2" id="KW-1185">Reference proteome</keyword>
<gene>
    <name evidence="1" type="ORF">GLV81_09660</name>
</gene>
<sequence length="132" mass="14353">MSERINYSSGAVWEELVGYSRAVQVGNVIEIAGTTAYVNGELVGRGDLYAQCTCIFEKVAATLEQAGSGLKDVVRTRTFVTDITQWEAFAKAHAEYFGNIRPVASLIEVKGFIDPEMLVEIEMTAIISGAKV</sequence>
<organism evidence="1 2">
    <name type="scientific">Phnomibacter ginsenosidimutans</name>
    <dbReference type="NCBI Taxonomy" id="2676868"/>
    <lineage>
        <taxon>Bacteria</taxon>
        <taxon>Pseudomonadati</taxon>
        <taxon>Bacteroidota</taxon>
        <taxon>Chitinophagia</taxon>
        <taxon>Chitinophagales</taxon>
        <taxon>Chitinophagaceae</taxon>
        <taxon>Phnomibacter</taxon>
    </lineage>
</organism>
<dbReference type="PANTHER" id="PTHR43857">
    <property type="entry name" value="BLR7761 PROTEIN"/>
    <property type="match status" value="1"/>
</dbReference>
<dbReference type="SUPFAM" id="SSF55298">
    <property type="entry name" value="YjgF-like"/>
    <property type="match status" value="1"/>
</dbReference>
<dbReference type="Proteomes" id="UP000426027">
    <property type="component" value="Chromosome"/>
</dbReference>
<name>A0A6I6GL13_9BACT</name>
<evidence type="ECO:0000313" key="2">
    <source>
        <dbReference type="Proteomes" id="UP000426027"/>
    </source>
</evidence>
<dbReference type="KEGG" id="fls:GLV81_09660"/>
<dbReference type="RefSeq" id="WP_157478685.1">
    <property type="nucleotide sequence ID" value="NZ_CP046566.1"/>
</dbReference>
<reference evidence="1 2" key="1">
    <citation type="submission" date="2019-11" db="EMBL/GenBank/DDBJ databases">
        <authorList>
            <person name="Im W.T."/>
        </authorList>
    </citation>
    <scope>NUCLEOTIDE SEQUENCE [LARGE SCALE GENOMIC DNA]</scope>
    <source>
        <strain evidence="1 2">SB-02</strain>
    </source>
</reference>
<dbReference type="PANTHER" id="PTHR43857:SF1">
    <property type="entry name" value="YJGH FAMILY PROTEIN"/>
    <property type="match status" value="1"/>
</dbReference>
<dbReference type="CDD" id="cd06154">
    <property type="entry name" value="YjgF_YER057c_UK114_like_6"/>
    <property type="match status" value="1"/>
</dbReference>